<keyword evidence="1" id="KW-0472">Membrane</keyword>
<organism evidence="2 3">
    <name type="scientific">Sinorhizobium terangae</name>
    <dbReference type="NCBI Taxonomy" id="110322"/>
    <lineage>
        <taxon>Bacteria</taxon>
        <taxon>Pseudomonadati</taxon>
        <taxon>Pseudomonadota</taxon>
        <taxon>Alphaproteobacteria</taxon>
        <taxon>Hyphomicrobiales</taxon>
        <taxon>Rhizobiaceae</taxon>
        <taxon>Sinorhizobium/Ensifer group</taxon>
        <taxon>Sinorhizobium</taxon>
    </lineage>
</organism>
<keyword evidence="1" id="KW-0812">Transmembrane</keyword>
<dbReference type="RefSeq" id="WP_153441380.1">
    <property type="nucleotide sequence ID" value="NZ_CP121659.1"/>
</dbReference>
<proteinExistence type="predicted"/>
<protein>
    <submittedName>
        <fullName evidence="2">Metal-dependent hydrolase</fullName>
    </submittedName>
</protein>
<dbReference type="EMBL" id="WITC01000099">
    <property type="protein sequence ID" value="MQX17514.1"/>
    <property type="molecule type" value="Genomic_DNA"/>
</dbReference>
<feature type="transmembrane region" description="Helical" evidence="1">
    <location>
        <begin position="58"/>
        <end position="79"/>
    </location>
</feature>
<dbReference type="OrthoDB" id="199738at2"/>
<gene>
    <name evidence="2" type="ORF">GHK62_23045</name>
</gene>
<evidence type="ECO:0000256" key="1">
    <source>
        <dbReference type="SAM" id="Phobius"/>
    </source>
</evidence>
<sequence length="173" mass="19896">MFIAHLPAGYLLTRQMARKRETAWRGLLAVGLLCSVLPDFDLIYFYVVDHRRTLHHDYWTHTPLFWIAAAAVIGLVLLVSGKRERLIFVWAGLLNILLHLAMDSVAADIRWFYPLSEARLNLVHIPARYSPWFLNFLLHWTFAVELMILIAAVVVLLKSRRKRGFATGPTTTS</sequence>
<dbReference type="GO" id="GO:0016787">
    <property type="term" value="F:hydrolase activity"/>
    <property type="evidence" value="ECO:0007669"/>
    <property type="project" value="UniProtKB-KW"/>
</dbReference>
<dbReference type="InterPro" id="IPR007404">
    <property type="entry name" value="YdjM-like"/>
</dbReference>
<feature type="transmembrane region" description="Helical" evidence="1">
    <location>
        <begin position="86"/>
        <end position="113"/>
    </location>
</feature>
<dbReference type="Pfam" id="PF04307">
    <property type="entry name" value="YdjM"/>
    <property type="match status" value="1"/>
</dbReference>
<evidence type="ECO:0000313" key="3">
    <source>
        <dbReference type="Proteomes" id="UP000439983"/>
    </source>
</evidence>
<feature type="transmembrane region" description="Helical" evidence="1">
    <location>
        <begin position="24"/>
        <end position="46"/>
    </location>
</feature>
<evidence type="ECO:0000313" key="2">
    <source>
        <dbReference type="EMBL" id="MQX17514.1"/>
    </source>
</evidence>
<feature type="transmembrane region" description="Helical" evidence="1">
    <location>
        <begin position="133"/>
        <end position="157"/>
    </location>
</feature>
<keyword evidence="2" id="KW-0378">Hydrolase</keyword>
<accession>A0A6N7LL97</accession>
<keyword evidence="3" id="KW-1185">Reference proteome</keyword>
<reference evidence="2 3" key="1">
    <citation type="journal article" date="2013" name="Genome Biol.">
        <title>Comparative genomics of the core and accessory genomes of 48 Sinorhizobium strains comprising five genospecies.</title>
        <authorList>
            <person name="Sugawara M."/>
            <person name="Epstein B."/>
            <person name="Badgley B.D."/>
            <person name="Unno T."/>
            <person name="Xu L."/>
            <person name="Reese J."/>
            <person name="Gyaneshwar P."/>
            <person name="Denny R."/>
            <person name="Mudge J."/>
            <person name="Bharti A.K."/>
            <person name="Farmer A.D."/>
            <person name="May G.D."/>
            <person name="Woodward J.E."/>
            <person name="Medigue C."/>
            <person name="Vallenet D."/>
            <person name="Lajus A."/>
            <person name="Rouy Z."/>
            <person name="Martinez-Vaz B."/>
            <person name="Tiffin P."/>
            <person name="Young N.D."/>
            <person name="Sadowsky M.J."/>
        </authorList>
    </citation>
    <scope>NUCLEOTIDE SEQUENCE [LARGE SCALE GENOMIC DNA]</scope>
    <source>
        <strain evidence="2 3">USDA4894</strain>
    </source>
</reference>
<name>A0A6N7LL97_SINTE</name>
<comment type="caution">
    <text evidence="2">The sequence shown here is derived from an EMBL/GenBank/DDBJ whole genome shotgun (WGS) entry which is preliminary data.</text>
</comment>
<dbReference type="AlphaFoldDB" id="A0A6N7LL97"/>
<keyword evidence="1" id="KW-1133">Transmembrane helix</keyword>
<dbReference type="Proteomes" id="UP000439983">
    <property type="component" value="Unassembled WGS sequence"/>
</dbReference>